<gene>
    <name evidence="3" type="ORF">KI810_15195</name>
</gene>
<evidence type="ECO:0000313" key="4">
    <source>
        <dbReference type="Proteomes" id="UP000756860"/>
    </source>
</evidence>
<evidence type="ECO:0008006" key="5">
    <source>
        <dbReference type="Google" id="ProtNLM"/>
    </source>
</evidence>
<feature type="region of interest" description="Disordered" evidence="1">
    <location>
        <begin position="90"/>
        <end position="114"/>
    </location>
</feature>
<protein>
    <recommendedName>
        <fullName evidence="5">General secretion pathway protein B</fullName>
    </recommendedName>
</protein>
<dbReference type="Proteomes" id="UP000756860">
    <property type="component" value="Unassembled WGS sequence"/>
</dbReference>
<dbReference type="EMBL" id="JAHCVK010000010">
    <property type="protein sequence ID" value="MBT0654404.1"/>
    <property type="molecule type" value="Genomic_DNA"/>
</dbReference>
<sequence length="202" mass="21551">MSMILDALRKMEQDRRMRRQAGSALRPEVLSYRGRSSKSPRLPVVPLFIGILLVAAGAGVGLWVSSREKPAPLHPAVQDTQAVKVPEVLPPVRPAQPPAPQPLPPLPTPATATPPPVPVRKGPVAAPLPRTVEPAGTAGITISGIAWQDERELRRAVVNGALVGEGADVGGARVVEIKENRVRFSRGGQVFDVLYSSAFPRQ</sequence>
<accession>A0ABS5SIA3</accession>
<comment type="caution">
    <text evidence="3">The sequence shown here is derived from an EMBL/GenBank/DDBJ whole genome shotgun (WGS) entry which is preliminary data.</text>
</comment>
<keyword evidence="4" id="KW-1185">Reference proteome</keyword>
<keyword evidence="2" id="KW-0472">Membrane</keyword>
<evidence type="ECO:0000256" key="2">
    <source>
        <dbReference type="SAM" id="Phobius"/>
    </source>
</evidence>
<evidence type="ECO:0000256" key="1">
    <source>
        <dbReference type="SAM" id="MobiDB-lite"/>
    </source>
</evidence>
<evidence type="ECO:0000313" key="3">
    <source>
        <dbReference type="EMBL" id="MBT0654404.1"/>
    </source>
</evidence>
<feature type="transmembrane region" description="Helical" evidence="2">
    <location>
        <begin position="42"/>
        <end position="64"/>
    </location>
</feature>
<keyword evidence="2" id="KW-0812">Transmembrane</keyword>
<organism evidence="3 4">
    <name type="scientific">Geomobilimonas luticola</name>
    <dbReference type="NCBI Taxonomy" id="1114878"/>
    <lineage>
        <taxon>Bacteria</taxon>
        <taxon>Pseudomonadati</taxon>
        <taxon>Thermodesulfobacteriota</taxon>
        <taxon>Desulfuromonadia</taxon>
        <taxon>Geobacterales</taxon>
        <taxon>Geobacteraceae</taxon>
        <taxon>Geomobilimonas</taxon>
    </lineage>
</organism>
<dbReference type="RefSeq" id="WP_214176411.1">
    <property type="nucleotide sequence ID" value="NZ_JAHCVK010000010.1"/>
</dbReference>
<keyword evidence="2" id="KW-1133">Transmembrane helix</keyword>
<reference evidence="3 4" key="1">
    <citation type="submission" date="2021-05" db="EMBL/GenBank/DDBJ databases">
        <title>The draft genome of Geobacter luticola JCM 17780.</title>
        <authorList>
            <person name="Xu Z."/>
            <person name="Masuda Y."/>
            <person name="Itoh H."/>
            <person name="Senoo K."/>
        </authorList>
    </citation>
    <scope>NUCLEOTIDE SEQUENCE [LARGE SCALE GENOMIC DNA]</scope>
    <source>
        <strain evidence="3 4">JCM 17780</strain>
    </source>
</reference>
<proteinExistence type="predicted"/>
<name>A0ABS5SIA3_9BACT</name>